<dbReference type="CDD" id="cd08054">
    <property type="entry name" value="gp6"/>
    <property type="match status" value="1"/>
</dbReference>
<dbReference type="Pfam" id="PF05135">
    <property type="entry name" value="Phage_connect_1"/>
    <property type="match status" value="1"/>
</dbReference>
<keyword evidence="2" id="KW-1185">Reference proteome</keyword>
<dbReference type="InterPro" id="IPR021146">
    <property type="entry name" value="Phage_gp6-like_head-tail"/>
</dbReference>
<protein>
    <submittedName>
        <fullName evidence="1">Phage gp6-like head-tail connector protein</fullName>
    </submittedName>
</protein>
<evidence type="ECO:0000313" key="2">
    <source>
        <dbReference type="Proteomes" id="UP000682843"/>
    </source>
</evidence>
<evidence type="ECO:0000313" key="1">
    <source>
        <dbReference type="EMBL" id="QUS39060.1"/>
    </source>
</evidence>
<dbReference type="Gene3D" id="1.10.3230.30">
    <property type="entry name" value="Phage gp6-like head-tail connector protein"/>
    <property type="match status" value="1"/>
</dbReference>
<dbReference type="RefSeq" id="WP_211912604.1">
    <property type="nucleotide sequence ID" value="NZ_CP036498.1"/>
</dbReference>
<sequence length="99" mass="11175">MAFIARTDLALVKKHLNITFDTDDELLRGYIKAAEAYLIAHTRDDLFCREDPDVDQAVLLLAAHYYANREATMVGATVATLPFGVREVILAHRSWWGVI</sequence>
<dbReference type="EMBL" id="CP036498">
    <property type="protein sequence ID" value="QUS39060.1"/>
    <property type="molecule type" value="Genomic_DNA"/>
</dbReference>
<name>A0ABX8A9U1_9BRAD</name>
<gene>
    <name evidence="1" type="ORF">RPMA_09605</name>
</gene>
<proteinExistence type="predicted"/>
<dbReference type="InterPro" id="IPR006450">
    <property type="entry name" value="Phage_HK97_gp6-like"/>
</dbReference>
<organism evidence="1 2">
    <name type="scientific">Tardiphaga alba</name>
    <dbReference type="NCBI Taxonomy" id="340268"/>
    <lineage>
        <taxon>Bacteria</taxon>
        <taxon>Pseudomonadati</taxon>
        <taxon>Pseudomonadota</taxon>
        <taxon>Alphaproteobacteria</taxon>
        <taxon>Hyphomicrobiales</taxon>
        <taxon>Nitrobacteraceae</taxon>
        <taxon>Tardiphaga</taxon>
    </lineage>
</organism>
<dbReference type="NCBIfam" id="TIGR01560">
    <property type="entry name" value="put_DNA_pack"/>
    <property type="match status" value="1"/>
</dbReference>
<reference evidence="1 2" key="1">
    <citation type="submission" date="2019-02" db="EMBL/GenBank/DDBJ databases">
        <title>Emended description of the genus Rhodopseudomonas and description of Rhodopseudomonas albus sp. nov., a non-phototrophic, heavy-metal-tolerant bacterium isolated from garden soil.</title>
        <authorList>
            <person name="Bao Z."/>
            <person name="Cao W.W."/>
            <person name="Sato Y."/>
            <person name="Nishizawa T."/>
            <person name="Zhao J."/>
            <person name="Guo Y."/>
            <person name="Ohta H."/>
        </authorList>
    </citation>
    <scope>NUCLEOTIDE SEQUENCE [LARGE SCALE GENOMIC DNA]</scope>
    <source>
        <strain evidence="1 2">SK50-23</strain>
    </source>
</reference>
<dbReference type="Proteomes" id="UP000682843">
    <property type="component" value="Chromosome"/>
</dbReference>
<accession>A0ABX8A9U1</accession>